<dbReference type="InterPro" id="IPR008753">
    <property type="entry name" value="Peptidase_M13_N"/>
</dbReference>
<dbReference type="PROSITE" id="PS51885">
    <property type="entry name" value="NEPRILYSIN"/>
    <property type="match status" value="1"/>
</dbReference>
<evidence type="ECO:0000259" key="2">
    <source>
        <dbReference type="Pfam" id="PF05649"/>
    </source>
</evidence>
<evidence type="ECO:0000313" key="3">
    <source>
        <dbReference type="EMBL" id="KAK8769107.1"/>
    </source>
</evidence>
<gene>
    <name evidence="3" type="ORF">V5799_014412</name>
</gene>
<feature type="domain" description="Peptidase M13 N-terminal" evidence="2">
    <location>
        <begin position="49"/>
        <end position="332"/>
    </location>
</feature>
<dbReference type="EMBL" id="JARKHS020023082">
    <property type="protein sequence ID" value="KAK8769107.1"/>
    <property type="molecule type" value="Genomic_DNA"/>
</dbReference>
<dbReference type="GO" id="GO:0004222">
    <property type="term" value="F:metalloendopeptidase activity"/>
    <property type="evidence" value="ECO:0007669"/>
    <property type="project" value="InterPro"/>
</dbReference>
<dbReference type="InterPro" id="IPR000718">
    <property type="entry name" value="Peptidase_M13"/>
</dbReference>
<dbReference type="PANTHER" id="PTHR11733">
    <property type="entry name" value="ZINC METALLOPROTEASE FAMILY M13 NEPRILYSIN-RELATED"/>
    <property type="match status" value="1"/>
</dbReference>
<accession>A0AAQ4E336</accession>
<comment type="caution">
    <text evidence="3">The sequence shown here is derived from an EMBL/GenBank/DDBJ whole genome shotgun (WGS) entry which is preliminary data.</text>
</comment>
<dbReference type="Gene3D" id="1.10.1380.10">
    <property type="entry name" value="Neutral endopeptidase , domain2"/>
    <property type="match status" value="1"/>
</dbReference>
<dbReference type="GO" id="GO:0005886">
    <property type="term" value="C:plasma membrane"/>
    <property type="evidence" value="ECO:0007669"/>
    <property type="project" value="TreeGrafter"/>
</dbReference>
<dbReference type="Gene3D" id="3.40.390.10">
    <property type="entry name" value="Collagenase (Catalytic Domain)"/>
    <property type="match status" value="1"/>
</dbReference>
<dbReference type="InterPro" id="IPR042089">
    <property type="entry name" value="Peptidase_M13_dom_2"/>
</dbReference>
<organism evidence="3 4">
    <name type="scientific">Amblyomma americanum</name>
    <name type="common">Lone star tick</name>
    <dbReference type="NCBI Taxonomy" id="6943"/>
    <lineage>
        <taxon>Eukaryota</taxon>
        <taxon>Metazoa</taxon>
        <taxon>Ecdysozoa</taxon>
        <taxon>Arthropoda</taxon>
        <taxon>Chelicerata</taxon>
        <taxon>Arachnida</taxon>
        <taxon>Acari</taxon>
        <taxon>Parasitiformes</taxon>
        <taxon>Ixodida</taxon>
        <taxon>Ixodoidea</taxon>
        <taxon>Ixodidae</taxon>
        <taxon>Amblyomminae</taxon>
        <taxon>Amblyomma</taxon>
    </lineage>
</organism>
<keyword evidence="4" id="KW-1185">Reference proteome</keyword>
<dbReference type="PANTHER" id="PTHR11733:SF241">
    <property type="entry name" value="GH26575P-RELATED"/>
    <property type="match status" value="1"/>
</dbReference>
<evidence type="ECO:0000256" key="1">
    <source>
        <dbReference type="ARBA" id="ARBA00007357"/>
    </source>
</evidence>
<comment type="similarity">
    <text evidence="1">Belongs to the peptidase M13 family.</text>
</comment>
<sequence length="643" mass="72682">MAAASGSCAAFYFGADVFRWLLPKRACLTPGCIKLADHIAASMDMGTDPCDDFYLFSCGAADLTVTSRSSLEPRERILSKVRAVLANWALEYRTPTQLQSSASLYQGCISVVKDRIKGVEPLVHFLRKQKMDIAKDYAFAEPLGLILKLAVRYNINTLFELAVEKQLLGVRRRLALHEWSLKRLVLIRNRTYDDYMANTFSLLGFTPAARIKVTIRSIWHTEDVVLRLFSKMKKDEEILVFFNLTERGILDRPEWKANLKRFWDRVVVKGPSVAAFVNRIFGEVTPMSITQYVFWEVVRQLGPFTDFRFRMPSESHADTEERCFRAVYAVTGLAPLAVVMAQDVSSDSVTSAAMFLNRLLGNMGASDVTIRLLDPRQLLEDDLTTAAPTADAEEIHTNASFLTSYLKALMASKQRELDSLESPQPVLTKEYVLSTRAIVEDRHVTVPTSLLTKPWFSPEFPRAFNYAGLGFAVVEEMIRAGIRLYVERVELVWMPWTRPPKTPARCKYPSNSSSKALELLLQALDMDDDEEHNQFLLPGTLESFSEQQLFFLAICSRGCEHNDTASRCNSVLRSMWHFGKTFECLEGEYMNPRNVSRCAPTPPAGLRSLFTGAHVRSAVQSLLKRVPTNGTLRYLSSLLKQQN</sequence>
<dbReference type="AlphaFoldDB" id="A0AAQ4E336"/>
<dbReference type="Proteomes" id="UP001321473">
    <property type="component" value="Unassembled WGS sequence"/>
</dbReference>
<name>A0AAQ4E336_AMBAM</name>
<protein>
    <recommendedName>
        <fullName evidence="2">Peptidase M13 N-terminal domain-containing protein</fullName>
    </recommendedName>
</protein>
<dbReference type="Pfam" id="PF05649">
    <property type="entry name" value="Peptidase_M13_N"/>
    <property type="match status" value="1"/>
</dbReference>
<proteinExistence type="inferred from homology"/>
<dbReference type="GO" id="GO:0016485">
    <property type="term" value="P:protein processing"/>
    <property type="evidence" value="ECO:0007669"/>
    <property type="project" value="TreeGrafter"/>
</dbReference>
<dbReference type="SUPFAM" id="SSF55486">
    <property type="entry name" value="Metalloproteases ('zincins'), catalytic domain"/>
    <property type="match status" value="1"/>
</dbReference>
<dbReference type="InterPro" id="IPR024079">
    <property type="entry name" value="MetalloPept_cat_dom_sf"/>
</dbReference>
<evidence type="ECO:0000313" key="4">
    <source>
        <dbReference type="Proteomes" id="UP001321473"/>
    </source>
</evidence>
<reference evidence="3 4" key="1">
    <citation type="journal article" date="2023" name="Arcadia Sci">
        <title>De novo assembly of a long-read Amblyomma americanum tick genome.</title>
        <authorList>
            <person name="Chou S."/>
            <person name="Poskanzer K.E."/>
            <person name="Rollins M."/>
            <person name="Thuy-Boun P.S."/>
        </authorList>
    </citation>
    <scope>NUCLEOTIDE SEQUENCE [LARGE SCALE GENOMIC DNA]</scope>
    <source>
        <strain evidence="3">F_SG_1</strain>
        <tissue evidence="3">Salivary glands</tissue>
    </source>
</reference>